<sequence>MEYLNLPLNQSTFNLIWRSLHAREKELLSIVEKFGDESDEGADALNDIVALRLYIDELKEQAEKVFSDKNAFILEDIPLEVSTVQIVK</sequence>
<gene>
    <name evidence="1" type="ORF">NBRC116591_11150</name>
</gene>
<accession>A0ABQ0A6N7</accession>
<proteinExistence type="predicted"/>
<dbReference type="Proteomes" id="UP001465153">
    <property type="component" value="Unassembled WGS sequence"/>
</dbReference>
<name>A0ABQ0A6N7_9GAMM</name>
<comment type="caution">
    <text evidence="1">The sequence shown here is derived from an EMBL/GenBank/DDBJ whole genome shotgun (WGS) entry which is preliminary data.</text>
</comment>
<evidence type="ECO:0000313" key="2">
    <source>
        <dbReference type="Proteomes" id="UP001465153"/>
    </source>
</evidence>
<protein>
    <submittedName>
        <fullName evidence="1">Uncharacterized protein</fullName>
    </submittedName>
</protein>
<dbReference type="EMBL" id="BAABWN010000003">
    <property type="protein sequence ID" value="GAA6167305.1"/>
    <property type="molecule type" value="Genomic_DNA"/>
</dbReference>
<reference evidence="1 2" key="1">
    <citation type="submission" date="2024-04" db="EMBL/GenBank/DDBJ databases">
        <title>Draft genome sequence of Sessilibacter corallicola NBRC 116591.</title>
        <authorList>
            <person name="Miyakawa T."/>
            <person name="Kusuya Y."/>
            <person name="Miura T."/>
        </authorList>
    </citation>
    <scope>NUCLEOTIDE SEQUENCE [LARGE SCALE GENOMIC DNA]</scope>
    <source>
        <strain evidence="1 2">KU-00831-HH</strain>
    </source>
</reference>
<dbReference type="RefSeq" id="WP_353301987.1">
    <property type="nucleotide sequence ID" value="NZ_BAABWN010000003.1"/>
</dbReference>
<evidence type="ECO:0000313" key="1">
    <source>
        <dbReference type="EMBL" id="GAA6167305.1"/>
    </source>
</evidence>
<organism evidence="1 2">
    <name type="scientific">Sessilibacter corallicola</name>
    <dbReference type="NCBI Taxonomy" id="2904075"/>
    <lineage>
        <taxon>Bacteria</taxon>
        <taxon>Pseudomonadati</taxon>
        <taxon>Pseudomonadota</taxon>
        <taxon>Gammaproteobacteria</taxon>
        <taxon>Cellvibrionales</taxon>
        <taxon>Cellvibrionaceae</taxon>
        <taxon>Sessilibacter</taxon>
    </lineage>
</organism>
<keyword evidence="2" id="KW-1185">Reference proteome</keyword>